<dbReference type="EMBL" id="JAVALS010000001">
    <property type="protein sequence ID" value="MDP5226124.1"/>
    <property type="molecule type" value="Genomic_DNA"/>
</dbReference>
<proteinExistence type="predicted"/>
<comment type="caution">
    <text evidence="1">The sequence shown here is derived from an EMBL/GenBank/DDBJ whole genome shotgun (WGS) entry which is preliminary data.</text>
</comment>
<name>A0ABT9IKL0_9MICC</name>
<gene>
    <name evidence="1" type="ORF">Q9R02_03035</name>
</gene>
<dbReference type="Proteomes" id="UP001232725">
    <property type="component" value="Unassembled WGS sequence"/>
</dbReference>
<evidence type="ECO:0000313" key="1">
    <source>
        <dbReference type="EMBL" id="MDP5226124.1"/>
    </source>
</evidence>
<reference evidence="1 2" key="1">
    <citation type="submission" date="2023-08" db="EMBL/GenBank/DDBJ databases">
        <title>Arthrobacter horti sp. nov., isolated from forest soil.</title>
        <authorList>
            <person name="Park M."/>
        </authorList>
    </citation>
    <scope>NUCLEOTIDE SEQUENCE [LARGE SCALE GENOMIC DNA]</scope>
    <source>
        <strain evidence="1 2">YJM1</strain>
    </source>
</reference>
<protein>
    <submittedName>
        <fullName evidence="1">Uncharacterized protein</fullName>
    </submittedName>
</protein>
<accession>A0ABT9IKL0</accession>
<evidence type="ECO:0000313" key="2">
    <source>
        <dbReference type="Proteomes" id="UP001232725"/>
    </source>
</evidence>
<dbReference type="RefSeq" id="WP_305995147.1">
    <property type="nucleotide sequence ID" value="NZ_JAVALS010000001.1"/>
</dbReference>
<sequence length="132" mass="14744">MIPESWFPALRPDDGETVGYLDLVGEEFQPYDLLGRPCGDPADYTDAEDRLSALGLAYLARRWTFAVEDHPEPIAVVISEVSRESVVVRSDDPGYHRDFGTPFTLPLPVDRSVLWENPEGKGPRFTQAVPGR</sequence>
<keyword evidence="2" id="KW-1185">Reference proteome</keyword>
<organism evidence="1 2">
    <name type="scientific">Arthrobacter horti</name>
    <dbReference type="NCBI Taxonomy" id="3068273"/>
    <lineage>
        <taxon>Bacteria</taxon>
        <taxon>Bacillati</taxon>
        <taxon>Actinomycetota</taxon>
        <taxon>Actinomycetes</taxon>
        <taxon>Micrococcales</taxon>
        <taxon>Micrococcaceae</taxon>
        <taxon>Arthrobacter</taxon>
    </lineage>
</organism>